<proteinExistence type="predicted"/>
<evidence type="ECO:0000313" key="2">
    <source>
        <dbReference type="EMBL" id="ORY96535.1"/>
    </source>
</evidence>
<feature type="region of interest" description="Disordered" evidence="1">
    <location>
        <begin position="228"/>
        <end position="247"/>
    </location>
</feature>
<sequence length="426" mass="47148">MDDPGSWLVALFVNKVLIPALRHAERLSPDQIDSLCFALSSVLKPSHYTERTFHLRVLTMAITHGQLLTTLVPHLLQPHSRELEHILIDIVQCEPPYTYPVSAYLSQYSTPLHSELSRPVLVERITNELLMVPFVLDCMEDTTLSTFAASLPLGAVLDTIVQSFQRDTAWLAPEAVAGLLINTTQLANVDSEKHFEKSLDAYATAMPLLLTHLSNNYLIDPVKEAQKIAQDDSDYSDSEEEEGDGDGARDVVMADASALPPPDPKIAQRLESLYDATKISSIVRSFMHRATESMQTETVVASLAHLLNSLMIRWPSKKDDLLNHLLYHRWWTGSGTEAPVQLPQVLWETWLASPCASVFDKDDKLMGSLDAALRTVTAMARPGLCSIYSAKCTHAFSSPSVMTSFMIHLPDTVTCRGSKSYSSAGI</sequence>
<name>A0A1X2HCK6_SYNRA</name>
<accession>A0A1X2HCK6</accession>
<keyword evidence="3" id="KW-1185">Reference proteome</keyword>
<dbReference type="InParanoid" id="A0A1X2HCK6"/>
<evidence type="ECO:0000313" key="3">
    <source>
        <dbReference type="Proteomes" id="UP000242180"/>
    </source>
</evidence>
<evidence type="ECO:0000256" key="1">
    <source>
        <dbReference type="SAM" id="MobiDB-lite"/>
    </source>
</evidence>
<dbReference type="STRING" id="13706.A0A1X2HCK6"/>
<dbReference type="Proteomes" id="UP000242180">
    <property type="component" value="Unassembled WGS sequence"/>
</dbReference>
<feature type="compositionally biased region" description="Acidic residues" evidence="1">
    <location>
        <begin position="231"/>
        <end position="245"/>
    </location>
</feature>
<organism evidence="2 3">
    <name type="scientific">Syncephalastrum racemosum</name>
    <name type="common">Filamentous fungus</name>
    <dbReference type="NCBI Taxonomy" id="13706"/>
    <lineage>
        <taxon>Eukaryota</taxon>
        <taxon>Fungi</taxon>
        <taxon>Fungi incertae sedis</taxon>
        <taxon>Mucoromycota</taxon>
        <taxon>Mucoromycotina</taxon>
        <taxon>Mucoromycetes</taxon>
        <taxon>Mucorales</taxon>
        <taxon>Syncephalastraceae</taxon>
        <taxon>Syncephalastrum</taxon>
    </lineage>
</organism>
<dbReference type="EMBL" id="MCGN01000005">
    <property type="protein sequence ID" value="ORY96535.1"/>
    <property type="molecule type" value="Genomic_DNA"/>
</dbReference>
<dbReference type="OrthoDB" id="2287846at2759"/>
<reference evidence="2 3" key="1">
    <citation type="submission" date="2016-07" db="EMBL/GenBank/DDBJ databases">
        <title>Pervasive Adenine N6-methylation of Active Genes in Fungi.</title>
        <authorList>
            <consortium name="DOE Joint Genome Institute"/>
            <person name="Mondo S.J."/>
            <person name="Dannebaum R.O."/>
            <person name="Kuo R.C."/>
            <person name="Labutti K."/>
            <person name="Haridas S."/>
            <person name="Kuo A."/>
            <person name="Salamov A."/>
            <person name="Ahrendt S.R."/>
            <person name="Lipzen A."/>
            <person name="Sullivan W."/>
            <person name="Andreopoulos W.B."/>
            <person name="Clum A."/>
            <person name="Lindquist E."/>
            <person name="Daum C."/>
            <person name="Ramamoorthy G.K."/>
            <person name="Gryganskyi A."/>
            <person name="Culley D."/>
            <person name="Magnuson J.K."/>
            <person name="James T.Y."/>
            <person name="O'Malley M.A."/>
            <person name="Stajich J.E."/>
            <person name="Spatafora J.W."/>
            <person name="Visel A."/>
            <person name="Grigoriev I.V."/>
        </authorList>
    </citation>
    <scope>NUCLEOTIDE SEQUENCE [LARGE SCALE GENOMIC DNA]</scope>
    <source>
        <strain evidence="2 3">NRRL 2496</strain>
    </source>
</reference>
<protein>
    <submittedName>
        <fullName evidence="2">Uncharacterized protein</fullName>
    </submittedName>
</protein>
<comment type="caution">
    <text evidence="2">The sequence shown here is derived from an EMBL/GenBank/DDBJ whole genome shotgun (WGS) entry which is preliminary data.</text>
</comment>
<dbReference type="AlphaFoldDB" id="A0A1X2HCK6"/>
<gene>
    <name evidence="2" type="ORF">BCR43DRAFT_279390</name>
</gene>